<sequence length="87" mass="10625">MWLYRDIEEFHNVRVIFRSHSRQASQGVPYRNVEKPRRIRDIRDKQWQEKQNEIIELEMSVLVQESQCGIGKWRLVLNFAFYLISES</sequence>
<comment type="caution">
    <text evidence="1">The sequence shown here is derived from an EMBL/GenBank/DDBJ whole genome shotgun (WGS) entry which is preliminary data.</text>
</comment>
<protein>
    <submittedName>
        <fullName evidence="1">Uncharacterized protein</fullName>
    </submittedName>
</protein>
<dbReference type="STRING" id="29170.A0A368G8H8"/>
<gene>
    <name evidence="1" type="ORF">ANCCAN_13365</name>
</gene>
<dbReference type="EMBL" id="JOJR01000273">
    <property type="protein sequence ID" value="RCN40662.1"/>
    <property type="molecule type" value="Genomic_DNA"/>
</dbReference>
<dbReference type="AlphaFoldDB" id="A0A368G8H8"/>
<dbReference type="Proteomes" id="UP000252519">
    <property type="component" value="Unassembled WGS sequence"/>
</dbReference>
<evidence type="ECO:0000313" key="1">
    <source>
        <dbReference type="EMBL" id="RCN40662.1"/>
    </source>
</evidence>
<accession>A0A368G8H8</accession>
<name>A0A368G8H8_ANCCA</name>
<reference evidence="1 2" key="1">
    <citation type="submission" date="2014-10" db="EMBL/GenBank/DDBJ databases">
        <title>Draft genome of the hookworm Ancylostoma caninum.</title>
        <authorList>
            <person name="Mitreva M."/>
        </authorList>
    </citation>
    <scope>NUCLEOTIDE SEQUENCE [LARGE SCALE GENOMIC DNA]</scope>
    <source>
        <strain evidence="1 2">Baltimore</strain>
    </source>
</reference>
<proteinExistence type="predicted"/>
<evidence type="ECO:0000313" key="2">
    <source>
        <dbReference type="Proteomes" id="UP000252519"/>
    </source>
</evidence>
<keyword evidence="2" id="KW-1185">Reference proteome</keyword>
<organism evidence="1 2">
    <name type="scientific">Ancylostoma caninum</name>
    <name type="common">Dog hookworm</name>
    <dbReference type="NCBI Taxonomy" id="29170"/>
    <lineage>
        <taxon>Eukaryota</taxon>
        <taxon>Metazoa</taxon>
        <taxon>Ecdysozoa</taxon>
        <taxon>Nematoda</taxon>
        <taxon>Chromadorea</taxon>
        <taxon>Rhabditida</taxon>
        <taxon>Rhabditina</taxon>
        <taxon>Rhabditomorpha</taxon>
        <taxon>Strongyloidea</taxon>
        <taxon>Ancylostomatidae</taxon>
        <taxon>Ancylostomatinae</taxon>
        <taxon>Ancylostoma</taxon>
    </lineage>
</organism>